<evidence type="ECO:0000256" key="6">
    <source>
        <dbReference type="ARBA" id="ARBA00023136"/>
    </source>
</evidence>
<feature type="domain" description="Peptidase S54 rhomboid" evidence="9">
    <location>
        <begin position="33"/>
        <end position="125"/>
    </location>
</feature>
<feature type="compositionally biased region" description="Basic and acidic residues" evidence="7">
    <location>
        <begin position="224"/>
        <end position="233"/>
    </location>
</feature>
<evidence type="ECO:0000256" key="3">
    <source>
        <dbReference type="ARBA" id="ARBA00022692"/>
    </source>
</evidence>
<dbReference type="Proteomes" id="UP000297025">
    <property type="component" value="Chromosome"/>
</dbReference>
<feature type="region of interest" description="Disordered" evidence="7">
    <location>
        <begin position="129"/>
        <end position="148"/>
    </location>
</feature>
<dbReference type="EMBL" id="CP038462">
    <property type="protein sequence ID" value="QCC78546.1"/>
    <property type="molecule type" value="Genomic_DNA"/>
</dbReference>
<dbReference type="InterPro" id="IPR035952">
    <property type="entry name" value="Rhomboid-like_sf"/>
</dbReference>
<evidence type="ECO:0000256" key="8">
    <source>
        <dbReference type="SAM" id="Phobius"/>
    </source>
</evidence>
<dbReference type="Pfam" id="PF01694">
    <property type="entry name" value="Rhomboid"/>
    <property type="match status" value="1"/>
</dbReference>
<comment type="similarity">
    <text evidence="2">Belongs to the peptidase S54 family.</text>
</comment>
<reference evidence="10 11" key="1">
    <citation type="journal article" date="2008" name="Int. J. Syst. Evol. Microbiol.">
        <title>Nocardioides daphniae sp. nov., isolated from Daphnia cucullata (Crustacea: Cladocera).</title>
        <authorList>
            <person name="Toth E.M."/>
            <person name="Keki Z."/>
            <person name="Homonnay Z.G."/>
            <person name="Borsodi A.K."/>
            <person name="Marialigeti K."/>
            <person name="Schumann P."/>
        </authorList>
    </citation>
    <scope>NUCLEOTIDE SEQUENCE [LARGE SCALE GENOMIC DNA]</scope>
    <source>
        <strain evidence="10 11">JCM 16608</strain>
    </source>
</reference>
<evidence type="ECO:0000256" key="7">
    <source>
        <dbReference type="SAM" id="MobiDB-lite"/>
    </source>
</evidence>
<evidence type="ECO:0000313" key="11">
    <source>
        <dbReference type="Proteomes" id="UP000297025"/>
    </source>
</evidence>
<accession>A0A4P7UEH9</accession>
<evidence type="ECO:0000256" key="5">
    <source>
        <dbReference type="ARBA" id="ARBA00022989"/>
    </source>
</evidence>
<comment type="subcellular location">
    <subcellularLocation>
        <location evidence="1">Membrane</location>
        <topology evidence="1">Multi-pass membrane protein</topology>
    </subcellularLocation>
</comment>
<keyword evidence="5 8" id="KW-1133">Transmembrane helix</keyword>
<keyword evidence="10" id="KW-0645">Protease</keyword>
<dbReference type="InterPro" id="IPR022764">
    <property type="entry name" value="Peptidase_S54_rhomboid_dom"/>
</dbReference>
<dbReference type="GO" id="GO:0016020">
    <property type="term" value="C:membrane"/>
    <property type="evidence" value="ECO:0007669"/>
    <property type="project" value="UniProtKB-SubCell"/>
</dbReference>
<keyword evidence="3 8" id="KW-0812">Transmembrane</keyword>
<dbReference type="SUPFAM" id="SSF144091">
    <property type="entry name" value="Rhomboid-like"/>
    <property type="match status" value="1"/>
</dbReference>
<keyword evidence="4" id="KW-0378">Hydrolase</keyword>
<dbReference type="GO" id="GO:0004252">
    <property type="term" value="F:serine-type endopeptidase activity"/>
    <property type="evidence" value="ECO:0007669"/>
    <property type="project" value="InterPro"/>
</dbReference>
<proteinExistence type="inferred from homology"/>
<evidence type="ECO:0000256" key="4">
    <source>
        <dbReference type="ARBA" id="ARBA00022801"/>
    </source>
</evidence>
<evidence type="ECO:0000256" key="2">
    <source>
        <dbReference type="ARBA" id="ARBA00009045"/>
    </source>
</evidence>
<feature type="region of interest" description="Disordered" evidence="7">
    <location>
        <begin position="184"/>
        <end position="235"/>
    </location>
</feature>
<feature type="transmembrane region" description="Helical" evidence="8">
    <location>
        <begin position="99"/>
        <end position="118"/>
    </location>
</feature>
<sequence>MSGEQGLWFPNATDSALCSQVPGATWHPGLSDGALWQVLTHGFTHVDIWHIALNALGLWILGPPIEQVLGRWRFLAVYLLSTLAAGATVFAFADEQSSTLGASGGVFGLMGALLLISWRRWRHARAADAARPQRLHHPHRPRDLLAGPPRRVRGWRARHRRHRAGTEGQEAVVLAVAGARRADPAGGGRLRCPRPGAGLTAYARRSLPGPRGARERQLGSPPENHADNAREPAPRGGFLWFRGSLWREPPETATGALQPVENQGISGWRSRKIIHRWG</sequence>
<dbReference type="PANTHER" id="PTHR43731:SF14">
    <property type="entry name" value="PRESENILIN-ASSOCIATED RHOMBOID-LIKE PROTEIN, MITOCHONDRIAL"/>
    <property type="match status" value="1"/>
</dbReference>
<dbReference type="PANTHER" id="PTHR43731">
    <property type="entry name" value="RHOMBOID PROTEASE"/>
    <property type="match status" value="1"/>
</dbReference>
<organism evidence="10 11">
    <name type="scientific">Nocardioides daphniae</name>
    <dbReference type="NCBI Taxonomy" id="402297"/>
    <lineage>
        <taxon>Bacteria</taxon>
        <taxon>Bacillati</taxon>
        <taxon>Actinomycetota</taxon>
        <taxon>Actinomycetes</taxon>
        <taxon>Propionibacteriales</taxon>
        <taxon>Nocardioidaceae</taxon>
        <taxon>Nocardioides</taxon>
    </lineage>
</organism>
<evidence type="ECO:0000313" key="10">
    <source>
        <dbReference type="EMBL" id="QCC78546.1"/>
    </source>
</evidence>
<evidence type="ECO:0000256" key="1">
    <source>
        <dbReference type="ARBA" id="ARBA00004141"/>
    </source>
</evidence>
<protein>
    <submittedName>
        <fullName evidence="10">Rhomboid family intramembrane serine protease</fullName>
    </submittedName>
</protein>
<feature type="transmembrane region" description="Helical" evidence="8">
    <location>
        <begin position="42"/>
        <end position="62"/>
    </location>
</feature>
<keyword evidence="6 8" id="KW-0472">Membrane</keyword>
<gene>
    <name evidence="10" type="ORF">E2C04_00095</name>
</gene>
<name>A0A4P7UEH9_9ACTN</name>
<dbReference type="InterPro" id="IPR050925">
    <property type="entry name" value="Rhomboid_protease_S54"/>
</dbReference>
<feature type="transmembrane region" description="Helical" evidence="8">
    <location>
        <begin position="74"/>
        <end position="93"/>
    </location>
</feature>
<evidence type="ECO:0000259" key="9">
    <source>
        <dbReference type="Pfam" id="PF01694"/>
    </source>
</evidence>
<dbReference type="GO" id="GO:0006508">
    <property type="term" value="P:proteolysis"/>
    <property type="evidence" value="ECO:0007669"/>
    <property type="project" value="UniProtKB-KW"/>
</dbReference>
<dbReference type="Gene3D" id="1.20.1540.10">
    <property type="entry name" value="Rhomboid-like"/>
    <property type="match status" value="1"/>
</dbReference>
<dbReference type="AlphaFoldDB" id="A0A4P7UEH9"/>
<dbReference type="KEGG" id="ndp:E2C04_00095"/>